<dbReference type="EMBL" id="QKYN01000046">
    <property type="protein sequence ID" value="RAG85238.1"/>
    <property type="molecule type" value="Genomic_DNA"/>
</dbReference>
<evidence type="ECO:0000256" key="2">
    <source>
        <dbReference type="ARBA" id="ARBA00023015"/>
    </source>
</evidence>
<dbReference type="SMART" id="SM00862">
    <property type="entry name" value="Trans_reg_C"/>
    <property type="match status" value="1"/>
</dbReference>
<dbReference type="InterPro" id="IPR036388">
    <property type="entry name" value="WH-like_DNA-bd_sf"/>
</dbReference>
<feature type="DNA-binding region" description="OmpR/PhoB-type" evidence="5">
    <location>
        <begin position="75"/>
        <end position="172"/>
    </location>
</feature>
<evidence type="ECO:0000256" key="6">
    <source>
        <dbReference type="SAM" id="MobiDB-lite"/>
    </source>
</evidence>
<accession>A0A2X0JCD0</accession>
<comment type="caution">
    <text evidence="8">The sequence shown here is derived from an EMBL/GenBank/DDBJ whole genome shotgun (WGS) entry which is preliminary data.</text>
</comment>
<dbReference type="PROSITE" id="PS51755">
    <property type="entry name" value="OMPR_PHOB"/>
    <property type="match status" value="1"/>
</dbReference>
<keyword evidence="2" id="KW-0805">Transcription regulation</keyword>
<sequence>MSVPVLNPARPAAPHLRSVKPDETAQPGVYRLPERIVAELQLDAATTPLVGYLVLVPEGVAPTLAAAPVTAPAPRPLPDADGLVVDPELRTARLDGALLELTYLEFELLAHLVAYPHRVHTRDRLVEAVWGYGHIGDGRTVDVHVARLRRKLGEAYRSRIVTVRRVGYKYVPAVK</sequence>
<dbReference type="Proteomes" id="UP000248889">
    <property type="component" value="Unassembled WGS sequence"/>
</dbReference>
<feature type="region of interest" description="Disordered" evidence="6">
    <location>
        <begin position="1"/>
        <end position="24"/>
    </location>
</feature>
<evidence type="ECO:0000313" key="8">
    <source>
        <dbReference type="EMBL" id="RAG85238.1"/>
    </source>
</evidence>
<evidence type="ECO:0000256" key="3">
    <source>
        <dbReference type="ARBA" id="ARBA00023125"/>
    </source>
</evidence>
<evidence type="ECO:0000313" key="9">
    <source>
        <dbReference type="Proteomes" id="UP000248889"/>
    </source>
</evidence>
<evidence type="ECO:0000256" key="5">
    <source>
        <dbReference type="PROSITE-ProRule" id="PRU01091"/>
    </source>
</evidence>
<keyword evidence="3 5" id="KW-0238">DNA-binding</keyword>
<dbReference type="CDD" id="cd00383">
    <property type="entry name" value="trans_reg_C"/>
    <property type="match status" value="1"/>
</dbReference>
<evidence type="ECO:0000256" key="4">
    <source>
        <dbReference type="ARBA" id="ARBA00023163"/>
    </source>
</evidence>
<name>A0A2X0JCD0_9ACTN</name>
<dbReference type="OrthoDB" id="8927943at2"/>
<keyword evidence="4" id="KW-0804">Transcription</keyword>
<dbReference type="InterPro" id="IPR039420">
    <property type="entry name" value="WalR-like"/>
</dbReference>
<gene>
    <name evidence="8" type="ORF">DN069_12790</name>
</gene>
<dbReference type="Gene3D" id="1.10.10.10">
    <property type="entry name" value="Winged helix-like DNA-binding domain superfamily/Winged helix DNA-binding domain"/>
    <property type="match status" value="1"/>
</dbReference>
<reference evidence="8 9" key="1">
    <citation type="submission" date="2018-06" db="EMBL/GenBank/DDBJ databases">
        <title>Streptacidiphilus pinicola sp. nov., isolated from pine grove soil.</title>
        <authorList>
            <person name="Roh S.G."/>
            <person name="Park S."/>
            <person name="Kim M.-K."/>
            <person name="Yun B.-R."/>
            <person name="Park J."/>
            <person name="Kim M.J."/>
            <person name="Kim Y.S."/>
            <person name="Kim S.B."/>
        </authorList>
    </citation>
    <scope>NUCLEOTIDE SEQUENCE [LARGE SCALE GENOMIC DNA]</scope>
    <source>
        <strain evidence="8 9">MMS16-CNU450</strain>
    </source>
</reference>
<protein>
    <submittedName>
        <fullName evidence="8">Winged helix family transcriptional regulator</fullName>
    </submittedName>
</protein>
<proteinExistence type="predicted"/>
<dbReference type="PANTHER" id="PTHR48111">
    <property type="entry name" value="REGULATOR OF RPOS"/>
    <property type="match status" value="1"/>
</dbReference>
<feature type="domain" description="OmpR/PhoB-type" evidence="7">
    <location>
        <begin position="75"/>
        <end position="172"/>
    </location>
</feature>
<dbReference type="GO" id="GO:0000156">
    <property type="term" value="F:phosphorelay response regulator activity"/>
    <property type="evidence" value="ECO:0007669"/>
    <property type="project" value="TreeGrafter"/>
</dbReference>
<dbReference type="GO" id="GO:0005829">
    <property type="term" value="C:cytosol"/>
    <property type="evidence" value="ECO:0007669"/>
    <property type="project" value="TreeGrafter"/>
</dbReference>
<dbReference type="GO" id="GO:0006355">
    <property type="term" value="P:regulation of DNA-templated transcription"/>
    <property type="evidence" value="ECO:0007669"/>
    <property type="project" value="InterPro"/>
</dbReference>
<dbReference type="InterPro" id="IPR016032">
    <property type="entry name" value="Sig_transdc_resp-reg_C-effctor"/>
</dbReference>
<evidence type="ECO:0000256" key="1">
    <source>
        <dbReference type="ARBA" id="ARBA00022553"/>
    </source>
</evidence>
<dbReference type="SUPFAM" id="SSF46894">
    <property type="entry name" value="C-terminal effector domain of the bipartite response regulators"/>
    <property type="match status" value="1"/>
</dbReference>
<dbReference type="GO" id="GO:0000976">
    <property type="term" value="F:transcription cis-regulatory region binding"/>
    <property type="evidence" value="ECO:0007669"/>
    <property type="project" value="TreeGrafter"/>
</dbReference>
<evidence type="ECO:0000259" key="7">
    <source>
        <dbReference type="PROSITE" id="PS51755"/>
    </source>
</evidence>
<keyword evidence="9" id="KW-1185">Reference proteome</keyword>
<dbReference type="GO" id="GO:0032993">
    <property type="term" value="C:protein-DNA complex"/>
    <property type="evidence" value="ECO:0007669"/>
    <property type="project" value="TreeGrafter"/>
</dbReference>
<dbReference type="Pfam" id="PF00486">
    <property type="entry name" value="Trans_reg_C"/>
    <property type="match status" value="1"/>
</dbReference>
<dbReference type="InterPro" id="IPR001867">
    <property type="entry name" value="OmpR/PhoB-type_DNA-bd"/>
</dbReference>
<keyword evidence="1" id="KW-0597">Phosphoprotein</keyword>
<organism evidence="8 9">
    <name type="scientific">Streptacidiphilus pinicola</name>
    <dbReference type="NCBI Taxonomy" id="2219663"/>
    <lineage>
        <taxon>Bacteria</taxon>
        <taxon>Bacillati</taxon>
        <taxon>Actinomycetota</taxon>
        <taxon>Actinomycetes</taxon>
        <taxon>Kitasatosporales</taxon>
        <taxon>Streptomycetaceae</taxon>
        <taxon>Streptacidiphilus</taxon>
    </lineage>
</organism>
<dbReference type="AlphaFoldDB" id="A0A2X0JCD0"/>
<dbReference type="RefSeq" id="WP_111501067.1">
    <property type="nucleotide sequence ID" value="NZ_QKYN01000046.1"/>
</dbReference>
<dbReference type="PANTHER" id="PTHR48111:SF4">
    <property type="entry name" value="DNA-BINDING DUAL TRANSCRIPTIONAL REGULATOR OMPR"/>
    <property type="match status" value="1"/>
</dbReference>